<organism evidence="1 2">
    <name type="scientific">Popillia japonica</name>
    <name type="common">Japanese beetle</name>
    <dbReference type="NCBI Taxonomy" id="7064"/>
    <lineage>
        <taxon>Eukaryota</taxon>
        <taxon>Metazoa</taxon>
        <taxon>Ecdysozoa</taxon>
        <taxon>Arthropoda</taxon>
        <taxon>Hexapoda</taxon>
        <taxon>Insecta</taxon>
        <taxon>Pterygota</taxon>
        <taxon>Neoptera</taxon>
        <taxon>Endopterygota</taxon>
        <taxon>Coleoptera</taxon>
        <taxon>Polyphaga</taxon>
        <taxon>Scarabaeiformia</taxon>
        <taxon>Scarabaeidae</taxon>
        <taxon>Rutelinae</taxon>
        <taxon>Popillia</taxon>
    </lineage>
</organism>
<reference evidence="1 2" key="1">
    <citation type="journal article" date="2024" name="BMC Genomics">
        <title>De novo assembly and annotation of Popillia japonica's genome with initial clues to its potential as an invasive pest.</title>
        <authorList>
            <person name="Cucini C."/>
            <person name="Boschi S."/>
            <person name="Funari R."/>
            <person name="Cardaioli E."/>
            <person name="Iannotti N."/>
            <person name="Marturano G."/>
            <person name="Paoli F."/>
            <person name="Bruttini M."/>
            <person name="Carapelli A."/>
            <person name="Frati F."/>
            <person name="Nardi F."/>
        </authorList>
    </citation>
    <scope>NUCLEOTIDE SEQUENCE [LARGE SCALE GENOMIC DNA]</scope>
    <source>
        <strain evidence="1">DMR45628</strain>
    </source>
</reference>
<protein>
    <submittedName>
        <fullName evidence="1">Uncharacterized protein</fullName>
    </submittedName>
</protein>
<dbReference type="Proteomes" id="UP001458880">
    <property type="component" value="Unassembled WGS sequence"/>
</dbReference>
<dbReference type="AlphaFoldDB" id="A0AAW1N4P0"/>
<name>A0AAW1N4P0_POPJA</name>
<evidence type="ECO:0000313" key="1">
    <source>
        <dbReference type="EMBL" id="KAK9754880.1"/>
    </source>
</evidence>
<proteinExistence type="predicted"/>
<accession>A0AAW1N4P0</accession>
<comment type="caution">
    <text evidence="1">The sequence shown here is derived from an EMBL/GenBank/DDBJ whole genome shotgun (WGS) entry which is preliminary data.</text>
</comment>
<sequence length="101" mass="11717">MRFPTVRNLVGHYPWASKARSALIVLVQNSIGKDMRRGPTRISQNFPNCWMRAFLLLLGGFQPYSEVLVWIPSRIRFPYLHTTEKSRISEDQMMSSDGFVI</sequence>
<keyword evidence="2" id="KW-1185">Reference proteome</keyword>
<evidence type="ECO:0000313" key="2">
    <source>
        <dbReference type="Proteomes" id="UP001458880"/>
    </source>
</evidence>
<gene>
    <name evidence="1" type="ORF">QE152_g895</name>
</gene>
<dbReference type="EMBL" id="JASPKY010000004">
    <property type="protein sequence ID" value="KAK9754880.1"/>
    <property type="molecule type" value="Genomic_DNA"/>
</dbReference>